<evidence type="ECO:0000313" key="3">
    <source>
        <dbReference type="Proteomes" id="UP001183390"/>
    </source>
</evidence>
<evidence type="ECO:0000256" key="1">
    <source>
        <dbReference type="SAM" id="MobiDB-lite"/>
    </source>
</evidence>
<sequence>MLRISAMPAPSAISPSEAAISARLDVGVRKAVRSNPVTADESGKSVLTGENVGNVAVQEPCPNNEPDHLMLGRTDPVAAALPLDVFDDPGPAAPERITDAVCHAEAPQVDAETAAEDLERMSGSPPGAPCSMTAAGTTAGPNPGSAPRRSRPWAGRSPADLVCRIALPPNGLSMTGQPRLWWR</sequence>
<dbReference type="RefSeq" id="WP_311513137.1">
    <property type="nucleotide sequence ID" value="NZ_JAVREP010000014.1"/>
</dbReference>
<protein>
    <submittedName>
        <fullName evidence="2">Uncharacterized protein</fullName>
    </submittedName>
</protein>
<evidence type="ECO:0000313" key="2">
    <source>
        <dbReference type="EMBL" id="MDT0330587.1"/>
    </source>
</evidence>
<reference evidence="3" key="1">
    <citation type="submission" date="2023-07" db="EMBL/GenBank/DDBJ databases">
        <title>30 novel species of actinomycetes from the DSMZ collection.</title>
        <authorList>
            <person name="Nouioui I."/>
        </authorList>
    </citation>
    <scope>NUCLEOTIDE SEQUENCE [LARGE SCALE GENOMIC DNA]</scope>
    <source>
        <strain evidence="3">DSM 44743</strain>
    </source>
</reference>
<proteinExistence type="predicted"/>
<dbReference type="Proteomes" id="UP001183390">
    <property type="component" value="Unassembled WGS sequence"/>
</dbReference>
<name>A0ABU2MD19_9ACTN</name>
<organism evidence="2 3">
    <name type="scientific">Nocardiopsis lambiniae</name>
    <dbReference type="NCBI Taxonomy" id="3075539"/>
    <lineage>
        <taxon>Bacteria</taxon>
        <taxon>Bacillati</taxon>
        <taxon>Actinomycetota</taxon>
        <taxon>Actinomycetes</taxon>
        <taxon>Streptosporangiales</taxon>
        <taxon>Nocardiopsidaceae</taxon>
        <taxon>Nocardiopsis</taxon>
    </lineage>
</organism>
<keyword evidence="3" id="KW-1185">Reference proteome</keyword>
<feature type="region of interest" description="Disordered" evidence="1">
    <location>
        <begin position="113"/>
        <end position="157"/>
    </location>
</feature>
<gene>
    <name evidence="2" type="ORF">RM479_19400</name>
</gene>
<dbReference type="EMBL" id="JAVREP010000014">
    <property type="protein sequence ID" value="MDT0330587.1"/>
    <property type="molecule type" value="Genomic_DNA"/>
</dbReference>
<comment type="caution">
    <text evidence="2">The sequence shown here is derived from an EMBL/GenBank/DDBJ whole genome shotgun (WGS) entry which is preliminary data.</text>
</comment>
<accession>A0ABU2MD19</accession>